<dbReference type="AlphaFoldDB" id="W6T4B2"/>
<dbReference type="Pfam" id="PF15781">
    <property type="entry name" value="ParE-like_toxin"/>
    <property type="match status" value="1"/>
</dbReference>
<proteinExistence type="predicted"/>
<name>W6T4B2_9LACO</name>
<dbReference type="OrthoDB" id="82378at2"/>
<comment type="caution">
    <text evidence="1">The sequence shown here is derived from an EMBL/GenBank/DDBJ whole genome shotgun (WGS) entry which is preliminary data.</text>
</comment>
<reference evidence="1 2" key="1">
    <citation type="journal article" date="2014" name="Genome Announc.">
        <title>Genome Sequence of Lactobacillus fabifermentans Strain T30PCM01, Isolated from Fermenting Grape Marc.</title>
        <authorList>
            <person name="Treu L."/>
            <person name="Vendramin V."/>
            <person name="Bovo B."/>
            <person name="Giacomini A."/>
            <person name="Corich V."/>
            <person name="Campanaro S."/>
        </authorList>
    </citation>
    <scope>NUCLEOTIDE SEQUENCE [LARGE SCALE GENOMIC DNA]</scope>
    <source>
        <strain evidence="1 2">T30PCM01</strain>
    </source>
</reference>
<dbReference type="InterPro" id="IPR035093">
    <property type="entry name" value="RelE/ParE_toxin_dom_sf"/>
</dbReference>
<dbReference type="InterPro" id="IPR031552">
    <property type="entry name" value="ParE-like_toxin"/>
</dbReference>
<dbReference type="HOGENOM" id="CLU_157820_1_0_9"/>
<dbReference type="STRING" id="1400520.LFAB_15350"/>
<dbReference type="Gene3D" id="3.30.2310.20">
    <property type="entry name" value="RelE-like"/>
    <property type="match status" value="1"/>
</dbReference>
<dbReference type="SUPFAM" id="SSF143011">
    <property type="entry name" value="RelE-like"/>
    <property type="match status" value="1"/>
</dbReference>
<dbReference type="EMBL" id="AWWK01000077">
    <property type="protein sequence ID" value="ETY72856.1"/>
    <property type="molecule type" value="Genomic_DNA"/>
</dbReference>
<gene>
    <name evidence="1" type="ORF">LFAB_15350</name>
</gene>
<protein>
    <submittedName>
        <fullName evidence="1">Addiction module toxin RelE</fullName>
    </submittedName>
</protein>
<dbReference type="eggNOG" id="COG2026">
    <property type="taxonomic scope" value="Bacteria"/>
</dbReference>
<sequence>MAYQVAVRRIARKYLRKLKTDTLRQKFLDVIYNDIALAPQNGISKYGDLRPIYSWKLMDNGIEYRIAYAIMDANTIDIILIGTRENFYKQLKQYLKTVN</sequence>
<organism evidence="1 2">
    <name type="scientific">Lactiplantibacillus fabifermentans T30PCM01</name>
    <dbReference type="NCBI Taxonomy" id="1400520"/>
    <lineage>
        <taxon>Bacteria</taxon>
        <taxon>Bacillati</taxon>
        <taxon>Bacillota</taxon>
        <taxon>Bacilli</taxon>
        <taxon>Lactobacillales</taxon>
        <taxon>Lactobacillaceae</taxon>
        <taxon>Lactiplantibacillus</taxon>
    </lineage>
</organism>
<accession>W6T4B2</accession>
<evidence type="ECO:0000313" key="1">
    <source>
        <dbReference type="EMBL" id="ETY72856.1"/>
    </source>
</evidence>
<evidence type="ECO:0000313" key="2">
    <source>
        <dbReference type="Proteomes" id="UP000019247"/>
    </source>
</evidence>
<dbReference type="Proteomes" id="UP000019247">
    <property type="component" value="Unassembled WGS sequence"/>
</dbReference>
<dbReference type="PATRIC" id="fig|1400520.3.peg.3012"/>